<comment type="caution">
    <text evidence="12">The sequence shown here is derived from an EMBL/GenBank/DDBJ whole genome shotgun (WGS) entry which is preliminary data.</text>
</comment>
<evidence type="ECO:0000256" key="4">
    <source>
        <dbReference type="ARBA" id="ARBA00022695"/>
    </source>
</evidence>
<dbReference type="InterPro" id="IPR029044">
    <property type="entry name" value="Nucleotide-diphossugar_trans"/>
</dbReference>
<dbReference type="SUPFAM" id="SSF51161">
    <property type="entry name" value="Trimeric LpxA-like enzymes"/>
    <property type="match status" value="1"/>
</dbReference>
<feature type="domain" description="Nucleotidyl transferase" evidence="10">
    <location>
        <begin position="8"/>
        <end position="262"/>
    </location>
</feature>
<dbReference type="Gene3D" id="3.90.550.10">
    <property type="entry name" value="Spore Coat Polysaccharide Biosynthesis Protein SpsA, Chain A"/>
    <property type="match status" value="1"/>
</dbReference>
<evidence type="ECO:0000256" key="2">
    <source>
        <dbReference type="ARBA" id="ARBA00022600"/>
    </source>
</evidence>
<dbReference type="EC" id="2.7.7.27" evidence="9"/>
<evidence type="ECO:0000313" key="13">
    <source>
        <dbReference type="Proteomes" id="UP001524435"/>
    </source>
</evidence>
<dbReference type="PANTHER" id="PTHR43523">
    <property type="entry name" value="GLUCOSE-1-PHOSPHATE ADENYLYLTRANSFERASE-RELATED"/>
    <property type="match status" value="1"/>
</dbReference>
<evidence type="ECO:0000256" key="7">
    <source>
        <dbReference type="ARBA" id="ARBA00023056"/>
    </source>
</evidence>
<reference evidence="12 13" key="1">
    <citation type="submission" date="2022-06" db="EMBL/GenBank/DDBJ databases">
        <title>Isolation of gut microbiota from human fecal samples.</title>
        <authorList>
            <person name="Pamer E.G."/>
            <person name="Barat B."/>
            <person name="Waligurski E."/>
            <person name="Medina S."/>
            <person name="Paddock L."/>
            <person name="Mostad J."/>
        </authorList>
    </citation>
    <scope>NUCLEOTIDE SEQUENCE [LARGE SCALE GENOMIC DNA]</scope>
    <source>
        <strain evidence="12 13">DFI.6.1</strain>
    </source>
</reference>
<comment type="similarity">
    <text evidence="1 9">Belongs to the bacterial/plant glucose-1-phosphate adenylyltransferase family.</text>
</comment>
<keyword evidence="4 9" id="KW-0548">Nucleotidyltransferase</keyword>
<dbReference type="InterPro" id="IPR056818">
    <property type="entry name" value="GlmU/GlgC-like_hexapep"/>
</dbReference>
<evidence type="ECO:0000256" key="6">
    <source>
        <dbReference type="ARBA" id="ARBA00022840"/>
    </source>
</evidence>
<dbReference type="GO" id="GO:0008878">
    <property type="term" value="F:glucose-1-phosphate adenylyltransferase activity"/>
    <property type="evidence" value="ECO:0007669"/>
    <property type="project" value="UniProtKB-EC"/>
</dbReference>
<keyword evidence="3 9" id="KW-0808">Transferase</keyword>
<comment type="pathway">
    <text evidence="9">Glycan biosynthesis; glycogen biosynthesis.</text>
</comment>
<keyword evidence="8 9" id="KW-0119">Carbohydrate metabolism</keyword>
<organism evidence="12 13">
    <name type="scientific">Massilicoli timonensis</name>
    <dbReference type="NCBI Taxonomy" id="2015901"/>
    <lineage>
        <taxon>Bacteria</taxon>
        <taxon>Bacillati</taxon>
        <taxon>Bacillota</taxon>
        <taxon>Erysipelotrichia</taxon>
        <taxon>Erysipelotrichales</taxon>
        <taxon>Erysipelotrichaceae</taxon>
        <taxon>Massilicoli</taxon>
    </lineage>
</organism>
<dbReference type="Proteomes" id="UP001524435">
    <property type="component" value="Unassembled WGS sequence"/>
</dbReference>
<dbReference type="InterPro" id="IPR005836">
    <property type="entry name" value="ADP_Glu_pyroP_CS"/>
</dbReference>
<dbReference type="CDD" id="cd02508">
    <property type="entry name" value="ADP_Glucose_PP"/>
    <property type="match status" value="1"/>
</dbReference>
<dbReference type="HAMAP" id="MF_00624">
    <property type="entry name" value="GlgC"/>
    <property type="match status" value="1"/>
</dbReference>
<dbReference type="PROSITE" id="PS00810">
    <property type="entry name" value="ADP_GLC_PYROPHOSPH_3"/>
    <property type="match status" value="1"/>
</dbReference>
<comment type="function">
    <text evidence="9">Involved in the biosynthesis of ADP-glucose, a building block required for the elongation reactions to produce glycogen. Catalyzes the reaction between ATP and alpha-D-glucose 1-phosphate (G1P) to produce pyrophosphate and ADP-Glc.</text>
</comment>
<evidence type="ECO:0000256" key="1">
    <source>
        <dbReference type="ARBA" id="ARBA00010443"/>
    </source>
</evidence>
<evidence type="ECO:0000259" key="10">
    <source>
        <dbReference type="Pfam" id="PF00483"/>
    </source>
</evidence>
<gene>
    <name evidence="9" type="primary">glgC</name>
    <name evidence="12" type="ORF">NE663_10505</name>
</gene>
<feature type="binding site" evidence="9">
    <location>
        <position position="101"/>
    </location>
    <ligand>
        <name>alpha-D-glucose 1-phosphate</name>
        <dbReference type="ChEBI" id="CHEBI:58601"/>
    </ligand>
</feature>
<dbReference type="Pfam" id="PF00483">
    <property type="entry name" value="NTP_transferase"/>
    <property type="match status" value="1"/>
</dbReference>
<keyword evidence="5 9" id="KW-0547">Nucleotide-binding</keyword>
<dbReference type="Pfam" id="PF24894">
    <property type="entry name" value="Hexapep_GlmU"/>
    <property type="match status" value="1"/>
</dbReference>
<dbReference type="InterPro" id="IPR023049">
    <property type="entry name" value="GlgC_bac"/>
</dbReference>
<evidence type="ECO:0000313" key="12">
    <source>
        <dbReference type="EMBL" id="MCQ5122680.1"/>
    </source>
</evidence>
<evidence type="ECO:0000256" key="3">
    <source>
        <dbReference type="ARBA" id="ARBA00022679"/>
    </source>
</evidence>
<dbReference type="EMBL" id="JANGCH010000024">
    <property type="protein sequence ID" value="MCQ5122680.1"/>
    <property type="molecule type" value="Genomic_DNA"/>
</dbReference>
<evidence type="ECO:0000256" key="5">
    <source>
        <dbReference type="ARBA" id="ARBA00022741"/>
    </source>
</evidence>
<accession>A0ABT1SPT2</accession>
<comment type="caution">
    <text evidence="9">Lacks conserved residue(s) required for the propagation of feature annotation.</text>
</comment>
<dbReference type="InterPro" id="IPR011004">
    <property type="entry name" value="Trimer_LpxA-like_sf"/>
</dbReference>
<dbReference type="InterPro" id="IPR005835">
    <property type="entry name" value="NTP_transferase_dom"/>
</dbReference>
<dbReference type="Gene3D" id="2.160.10.10">
    <property type="entry name" value="Hexapeptide repeat proteins"/>
    <property type="match status" value="1"/>
</dbReference>
<feature type="domain" description="Glucose-1-phosphate adenylyltransferase/Bifunctional protein GlmU-like C-terminal hexapeptide" evidence="11">
    <location>
        <begin position="289"/>
        <end position="366"/>
    </location>
</feature>
<dbReference type="NCBIfam" id="TIGR02091">
    <property type="entry name" value="glgC"/>
    <property type="match status" value="1"/>
</dbReference>
<protein>
    <recommendedName>
        <fullName evidence="9">Glucose-1-phosphate adenylyltransferase</fullName>
        <ecNumber evidence="9">2.7.7.27</ecNumber>
    </recommendedName>
    <alternativeName>
        <fullName evidence="9">ADP-glucose pyrophosphorylase</fullName>
        <shortName evidence="9">ADPGlc PPase</shortName>
    </alternativeName>
    <alternativeName>
        <fullName evidence="9">ADP-glucose synthase</fullName>
    </alternativeName>
</protein>
<dbReference type="CDD" id="cd04651">
    <property type="entry name" value="LbH_G1P_AT_C"/>
    <property type="match status" value="1"/>
</dbReference>
<keyword evidence="6 9" id="KW-0067">ATP-binding</keyword>
<dbReference type="PROSITE" id="PS00808">
    <property type="entry name" value="ADP_GLC_PYROPHOSPH_1"/>
    <property type="match status" value="1"/>
</dbReference>
<evidence type="ECO:0000259" key="11">
    <source>
        <dbReference type="Pfam" id="PF24894"/>
    </source>
</evidence>
<feature type="binding site" evidence="9">
    <location>
        <begin position="181"/>
        <end position="182"/>
    </location>
    <ligand>
        <name>alpha-D-glucose 1-phosphate</name>
        <dbReference type="ChEBI" id="CHEBI:58601"/>
    </ligand>
</feature>
<keyword evidence="2 9" id="KW-0321">Glycogen metabolism</keyword>
<dbReference type="SUPFAM" id="SSF53448">
    <property type="entry name" value="Nucleotide-diphospho-sugar transferases"/>
    <property type="match status" value="1"/>
</dbReference>
<evidence type="ECO:0000256" key="8">
    <source>
        <dbReference type="ARBA" id="ARBA00023277"/>
    </source>
</evidence>
<dbReference type="NCBIfam" id="NF003670">
    <property type="entry name" value="PRK05293.1"/>
    <property type="match status" value="1"/>
</dbReference>
<dbReference type="RefSeq" id="WP_102268013.1">
    <property type="nucleotide sequence ID" value="NZ_CALVCM010000025.1"/>
</dbReference>
<feature type="binding site" evidence="9">
    <location>
        <position position="166"/>
    </location>
    <ligand>
        <name>alpha-D-glucose 1-phosphate</name>
        <dbReference type="ChEBI" id="CHEBI:58601"/>
    </ligand>
</feature>
<proteinExistence type="inferred from homology"/>
<dbReference type="PANTHER" id="PTHR43523:SF2">
    <property type="entry name" value="GLUCOSE-1-PHOSPHATE ADENYLYLTRANSFERASE"/>
    <property type="match status" value="1"/>
</dbReference>
<feature type="site" description="Could play a key role in the communication between the regulatory and the substrate sites" evidence="9">
    <location>
        <position position="60"/>
    </location>
</feature>
<name>A0ABT1SPT2_9FIRM</name>
<comment type="catalytic activity">
    <reaction evidence="9">
        <text>alpha-D-glucose 1-phosphate + ATP + H(+) = ADP-alpha-D-glucose + diphosphate</text>
        <dbReference type="Rhea" id="RHEA:12120"/>
        <dbReference type="ChEBI" id="CHEBI:15378"/>
        <dbReference type="ChEBI" id="CHEBI:30616"/>
        <dbReference type="ChEBI" id="CHEBI:33019"/>
        <dbReference type="ChEBI" id="CHEBI:57498"/>
        <dbReference type="ChEBI" id="CHEBI:58601"/>
        <dbReference type="EC" id="2.7.7.27"/>
    </reaction>
</comment>
<comment type="subunit">
    <text evidence="9">Homotetramer.</text>
</comment>
<keyword evidence="7 9" id="KW-0320">Glycogen biosynthesis</keyword>
<feature type="binding site" evidence="9">
    <location>
        <position position="192"/>
    </location>
    <ligand>
        <name>alpha-D-glucose 1-phosphate</name>
        <dbReference type="ChEBI" id="CHEBI:58601"/>
    </ligand>
</feature>
<keyword evidence="13" id="KW-1185">Reference proteome</keyword>
<dbReference type="InterPro" id="IPR011831">
    <property type="entry name" value="ADP-Glc_PPase"/>
</dbReference>
<evidence type="ECO:0000256" key="9">
    <source>
        <dbReference type="HAMAP-Rule" id="MF_00624"/>
    </source>
</evidence>
<sequence length="379" mass="42054">MRQNNMLAMILAGGRGTRLHALTKKVAKPAVFYGGKYRIVDFPLSNCANSGIEVVGVLTQYESVLLNSYVAAGQRWGLDAKNSGVYVLPPREKEDANLDVYRGTADAISQNIDFVDTFDPEYVLILSGDHIYKMDYSKMLSHHKACGADATIAVIEVPMKEASRFGIMNTDETDRIIEFEEKPEHPKSNLASMGIYIFDWKLLRKMLLADMVNPDSNHDFGKDIIPAMLKEDRRLYAWKFKGYWKDVGTIDSLWEANMDLLDKNNELDLSDPSWKIYTEDVTSTPHYIGENGVVNRAFITQGCVIDGEVKNSVLFTHAKVGKGAKVYDSVLMPDAEVGDGAVLHRVIVADGVKIGKGAVVGSADSEHIELISKRVKGVE</sequence>